<reference evidence="3 4" key="1">
    <citation type="submission" date="2017-11" db="EMBL/GenBank/DDBJ databases">
        <authorList>
            <person name="Han C.G."/>
        </authorList>
    </citation>
    <scope>NUCLEOTIDE SEQUENCE [LARGE SCALE GENOMIC DNA]</scope>
    <source>
        <strain evidence="3">CFBP6411</strain>
    </source>
</reference>
<keyword evidence="1" id="KW-1133">Transmembrane helix</keyword>
<feature type="domain" description="Toxin VasX N-terminal region" evidence="2">
    <location>
        <begin position="35"/>
        <end position="169"/>
    </location>
</feature>
<feature type="transmembrane region" description="Helical" evidence="1">
    <location>
        <begin position="850"/>
        <end position="874"/>
    </location>
</feature>
<dbReference type="InterPro" id="IPR046864">
    <property type="entry name" value="VasX_N"/>
</dbReference>
<sequence length="1104" mass="122708">MNSPETHAAIVNLADADRAASARPHDDINSPVASCPASQAKVFMVPVRYALAEQAATHPAFQPGVMPQSHAMAARQLRSGFLYVWQRHGPLQRYAVSAQSMLEPQALADNDTAIESGSLSGLALDKLHETWLLYTEQPLDVKHCARLSEREARQRYMRAIDLREVADALHAPHCPPLSAAEQVIAELIPDTFAWAVTIDQRRNGDINREKTEKLAEAMRRDPSSANINAYVKMTRDNKERESMTRHYPDAREDDVAPGAWSTQPWEALRTKAWLENTRKQAQGLWSVFACLDDELGVLRDINHEQEQVEIAHARWQEDHNLHLGIGGFIRTLVTEEPGEVASLLNYRYRERDIQITTEQGQLLLDASQRVDELSKEAVRVSRGRGRQYSHEHADRLIEALRIKRQEAVEPVKSFIPADLSDEVESVVREYRKEKVSNLENHHVGAKVGEYIDLPLMNAWLDQTAPDHYQRVEARHTTLYADRSRFLKRHHSGTWFVDYTNPAHRLWLDELAMACLSAQCVRSLGAEQYAEYVRSADSGALRQLFFAWSPTLEGALNSETRLGEIFAALSLENQDNARQAMAKVLEHLAEPILSDMSNMARDATGVWSTLVKRLGAALLLLKSEHTDRLSGAWTTILMAARLGNEVGTRVISEGGTRLLQAFGPGINDFVHWVKSTAHAISIGQVARIVNSPAVQNSGGLAPMVVLLLNTLNTHNYLNQASALEEMDEQRINDTASAALYWGAALVAVLDSQVRKGMGIEVLGRGSAMTPTITLFGGVIGGLSAAAAFKEFKSLSTQLENSQSSVDPWLEIRQNVVGGQVAAYGAQAIVGIAYTSRALLGIISAEAATVGFMLWMGPIIWIIALLGVLYLIAWYLQQTPLQNFLSNCCWSKQRAHDQSPISLKRQMEELDRLYLILYAPRISFTAEEEALPADNRDGITYQGYIKTLTIDLPGATPNNIRLDLSMIGDPMDYQLWLETRGAPGLTERPHTVRNMGAHWLRNSTCEWIPVAQGQGLRLTGVFKRVDRELGSLPRSVSLRVRYGTPFTALYGVQGFIGGAQGLAFTVTPENGVIALRNDPTPKLDSAQVYKLGEQQCSVYLQPGTRW</sequence>
<accession>A0A2K4WB81</accession>
<proteinExistence type="predicted"/>
<keyword evidence="1" id="KW-0472">Membrane</keyword>
<organism evidence="3 4">
    <name type="scientific">Pseudomonas syringae group genomosp. 3</name>
    <dbReference type="NCBI Taxonomy" id="251701"/>
    <lineage>
        <taxon>Bacteria</taxon>
        <taxon>Pseudomonadati</taxon>
        <taxon>Pseudomonadota</taxon>
        <taxon>Gammaproteobacteria</taxon>
        <taxon>Pseudomonadales</taxon>
        <taxon>Pseudomonadaceae</taxon>
        <taxon>Pseudomonas</taxon>
    </lineage>
</organism>
<protein>
    <recommendedName>
        <fullName evidence="2">Toxin VasX N-terminal region domain-containing protein</fullName>
    </recommendedName>
</protein>
<dbReference type="CDD" id="cd20708">
    <property type="entry name" value="MIX_IV"/>
    <property type="match status" value="1"/>
</dbReference>
<dbReference type="AlphaFoldDB" id="A0A2K4WB81"/>
<evidence type="ECO:0000256" key="1">
    <source>
        <dbReference type="SAM" id="Phobius"/>
    </source>
</evidence>
<dbReference type="Proteomes" id="UP000238093">
    <property type="component" value="Chromosome I"/>
</dbReference>
<gene>
    <name evidence="3" type="ORF">CFBP6411_01773</name>
</gene>
<dbReference type="Pfam" id="PF20249">
    <property type="entry name" value="VasX_N"/>
    <property type="match status" value="1"/>
</dbReference>
<dbReference type="RefSeq" id="WP_104698377.1">
    <property type="nucleotide sequence ID" value="NZ_LT963408.1"/>
</dbReference>
<evidence type="ECO:0000313" key="3">
    <source>
        <dbReference type="EMBL" id="SOS33133.1"/>
    </source>
</evidence>
<keyword evidence="1" id="KW-0812">Transmembrane</keyword>
<dbReference type="EMBL" id="LT963408">
    <property type="protein sequence ID" value="SOS33133.1"/>
    <property type="molecule type" value="Genomic_DNA"/>
</dbReference>
<name>A0A2K4WB81_9PSED</name>
<evidence type="ECO:0000313" key="4">
    <source>
        <dbReference type="Proteomes" id="UP000238093"/>
    </source>
</evidence>
<evidence type="ECO:0000259" key="2">
    <source>
        <dbReference type="Pfam" id="PF20249"/>
    </source>
</evidence>
<feature type="transmembrane region" description="Helical" evidence="1">
    <location>
        <begin position="819"/>
        <end position="838"/>
    </location>
</feature>